<dbReference type="BioCyc" id="CSTA292563:G1353-2853-MONOMER"/>
<accession>K9YPJ4</accession>
<dbReference type="HOGENOM" id="CLU_058593_0_0_3"/>
<dbReference type="KEGG" id="csn:Cyast_2849"/>
<sequence>MVVSSDIIESIAQDLGSSKEAVRAKKLVFYVSQRYWETDVNVIDRFSFIELLENLYQTNPTLEDLKALLHHAVETLNRKTVYNKIAMYVLRRMSDLYQISPLENDYVEQNEVSDAEIVADIAQAIQCHEESARMKKVIFAVCKQYWEADINVIDMYDLRDLIYEIKELYPSNKRLKKALDTVVSSINRQNFYSFIADTIIDKVSPLYRYETRDMDKETYTGEEEETQLIKAKSKKVAQESSTTHSTATTPEVVSTAEESKQQNVTPTSVPEGQIIPWLKIENLFELKQEIMQYTNPLRAKIMLFYAVYEIDTLEQHWSIVRTCSLDDLLIRMFEHYDKNIKVIAQKLQYVANSPIEGLEPEDNLQTVSAIIESIKHFYKKR</sequence>
<dbReference type="EMBL" id="CP003940">
    <property type="protein sequence ID" value="AFZ48789.1"/>
    <property type="molecule type" value="Genomic_DNA"/>
</dbReference>
<reference evidence="3" key="1">
    <citation type="journal article" date="2013" name="Proc. Natl. Acad. Sci. U.S.A.">
        <title>Improving the coverage of the cyanobacterial phylum using diversity-driven genome sequencing.</title>
        <authorList>
            <person name="Shih P.M."/>
            <person name="Wu D."/>
            <person name="Latifi A."/>
            <person name="Axen S.D."/>
            <person name="Fewer D.P."/>
            <person name="Talla E."/>
            <person name="Calteau A."/>
            <person name="Cai F."/>
            <person name="Tandeau de Marsac N."/>
            <person name="Rippka R."/>
            <person name="Herdman M."/>
            <person name="Sivonen K."/>
            <person name="Coursin T."/>
            <person name="Laurent T."/>
            <person name="Goodwin L."/>
            <person name="Nolan M."/>
            <person name="Davenport K.W."/>
            <person name="Han C.S."/>
            <person name="Rubin E.M."/>
            <person name="Eisen J.A."/>
            <person name="Woyke T."/>
            <person name="Gugger M."/>
            <person name="Kerfeld C.A."/>
        </authorList>
    </citation>
    <scope>NUCLEOTIDE SEQUENCE [LARGE SCALE GENOMIC DNA]</scope>
    <source>
        <strain evidence="3">ATCC 29140 / PCC 7202</strain>
    </source>
</reference>
<feature type="compositionally biased region" description="Polar residues" evidence="1">
    <location>
        <begin position="238"/>
        <end position="252"/>
    </location>
</feature>
<evidence type="ECO:0000313" key="2">
    <source>
        <dbReference type="EMBL" id="AFZ48789.1"/>
    </source>
</evidence>
<keyword evidence="3" id="KW-1185">Reference proteome</keyword>
<proteinExistence type="predicted"/>
<evidence type="ECO:0000256" key="1">
    <source>
        <dbReference type="SAM" id="MobiDB-lite"/>
    </source>
</evidence>
<dbReference type="eggNOG" id="COG2114">
    <property type="taxonomic scope" value="Bacteria"/>
</dbReference>
<feature type="region of interest" description="Disordered" evidence="1">
    <location>
        <begin position="234"/>
        <end position="268"/>
    </location>
</feature>
<gene>
    <name evidence="2" type="ordered locus">Cyast_2849</name>
</gene>
<dbReference type="STRING" id="292563.Cyast_2849"/>
<dbReference type="AlphaFoldDB" id="K9YPJ4"/>
<protein>
    <submittedName>
        <fullName evidence="2">Uncharacterized protein</fullName>
    </submittedName>
</protein>
<organism evidence="2 3">
    <name type="scientific">Cyanobacterium stanieri (strain ATCC 29140 / PCC 7202)</name>
    <dbReference type="NCBI Taxonomy" id="292563"/>
    <lineage>
        <taxon>Bacteria</taxon>
        <taxon>Bacillati</taxon>
        <taxon>Cyanobacteriota</taxon>
        <taxon>Cyanophyceae</taxon>
        <taxon>Oscillatoriophycideae</taxon>
        <taxon>Chroococcales</taxon>
        <taxon>Geminocystaceae</taxon>
        <taxon>Cyanobacterium</taxon>
    </lineage>
</organism>
<dbReference type="PATRIC" id="fig|292563.3.peg.2972"/>
<evidence type="ECO:0000313" key="3">
    <source>
        <dbReference type="Proteomes" id="UP000010483"/>
    </source>
</evidence>
<dbReference type="Proteomes" id="UP000010483">
    <property type="component" value="Chromosome"/>
</dbReference>
<name>K9YPJ4_CYASC</name>